<protein>
    <submittedName>
        <fullName evidence="2">Uncharacterized protein</fullName>
    </submittedName>
</protein>
<feature type="compositionally biased region" description="Basic and acidic residues" evidence="1">
    <location>
        <begin position="442"/>
        <end position="455"/>
    </location>
</feature>
<feature type="compositionally biased region" description="Basic and acidic residues" evidence="1">
    <location>
        <begin position="480"/>
        <end position="492"/>
    </location>
</feature>
<sequence>EQGPGLGGRVRGGRNEHRLHDCRHGGRSAAPAAGGDPGEDRALQAQAGGHEGESEVLLRPVRRPGGPRRQPRGHRPPGPRRLHRLRRAGDAPRAELDRARPPGGAHPPRALVRAGPRQQGGQLHEGQQRVDLRQRRRGDQGGLLRALRRRPEGPAVRAVHRRGRSAAHDLHAPQQDEPAAQRVDRPRRHLRPRHEGRAQQEGRPALPRHQRRAVRPHVRRPAPARRRRHVARGQGHEAGRVGLDRRGHDDRHRRPPAPGRDPRRHGEPRAQGAPLSQRRQRPAGRDDALPRRRALPPRREVLRGLPDGGHPSRVARADPQGRPDPHHRHLREQGPRLVHGDGPRGHLHRRAAATEGPLQAVPRRRPGGEAHRHQARQEAGEVVDLQARQARPQGAARAQEGPGRHRPGRGRPEPPVGQAPGPAVRHPGLAVLRPARGQASARPRDQHREHRELPLRARRHDAGRRGRCPAPDQGGAVAEVRQRGPERGDPPHGHHVPVAVQRTVRGELPARGRDLGLDDARLRRHRRWQPQPDRGDAEGAQGGQVRLLLPHPPVDAGRVRSREV</sequence>
<dbReference type="EMBL" id="CADCVT010000086">
    <property type="protein sequence ID" value="CAA9483049.1"/>
    <property type="molecule type" value="Genomic_DNA"/>
</dbReference>
<feature type="compositionally biased region" description="Low complexity" evidence="1">
    <location>
        <begin position="386"/>
        <end position="401"/>
    </location>
</feature>
<accession>A0A6J4S228</accession>
<evidence type="ECO:0000256" key="1">
    <source>
        <dbReference type="SAM" id="MobiDB-lite"/>
    </source>
</evidence>
<feature type="compositionally biased region" description="Basic residues" evidence="1">
    <location>
        <begin position="456"/>
        <end position="467"/>
    </location>
</feature>
<feature type="compositionally biased region" description="Basic and acidic residues" evidence="1">
    <location>
        <begin position="331"/>
        <end position="344"/>
    </location>
</feature>
<evidence type="ECO:0000313" key="2">
    <source>
        <dbReference type="EMBL" id="CAA9483049.1"/>
    </source>
</evidence>
<feature type="compositionally biased region" description="Low complexity" evidence="1">
    <location>
        <begin position="101"/>
        <end position="110"/>
    </location>
</feature>
<feature type="compositionally biased region" description="Basic and acidic residues" evidence="1">
    <location>
        <begin position="13"/>
        <end position="24"/>
    </location>
</feature>
<feature type="non-terminal residue" evidence="2">
    <location>
        <position position="564"/>
    </location>
</feature>
<proteinExistence type="predicted"/>
<gene>
    <name evidence="2" type="ORF">AVDCRST_MAG85-793</name>
</gene>
<dbReference type="AlphaFoldDB" id="A0A6J4S228"/>
<feature type="compositionally biased region" description="Basic and acidic residues" evidence="1">
    <location>
        <begin position="366"/>
        <end position="379"/>
    </location>
</feature>
<feature type="compositionally biased region" description="Basic and acidic residues" evidence="1">
    <location>
        <begin position="126"/>
        <end position="139"/>
    </location>
</feature>
<feature type="compositionally biased region" description="Basic residues" evidence="1">
    <location>
        <begin position="206"/>
        <end position="231"/>
    </location>
</feature>
<feature type="compositionally biased region" description="Basic and acidic residues" evidence="1">
    <location>
        <begin position="504"/>
        <end position="521"/>
    </location>
</feature>
<feature type="compositionally biased region" description="Basic residues" evidence="1">
    <location>
        <begin position="60"/>
        <end position="86"/>
    </location>
</feature>
<feature type="region of interest" description="Disordered" evidence="1">
    <location>
        <begin position="1"/>
        <end position="564"/>
    </location>
</feature>
<feature type="compositionally biased region" description="Basic and acidic residues" evidence="1">
    <location>
        <begin position="234"/>
        <end position="252"/>
    </location>
</feature>
<feature type="compositionally biased region" description="Basic and acidic residues" evidence="1">
    <location>
        <begin position="87"/>
        <end position="100"/>
    </location>
</feature>
<organism evidence="2">
    <name type="scientific">uncultured Solirubrobacteraceae bacterium</name>
    <dbReference type="NCBI Taxonomy" id="1162706"/>
    <lineage>
        <taxon>Bacteria</taxon>
        <taxon>Bacillati</taxon>
        <taxon>Actinomycetota</taxon>
        <taxon>Thermoleophilia</taxon>
        <taxon>Solirubrobacterales</taxon>
        <taxon>Solirubrobacteraceae</taxon>
        <taxon>environmental samples</taxon>
    </lineage>
</organism>
<feature type="compositionally biased region" description="Gly residues" evidence="1">
    <location>
        <begin position="1"/>
        <end position="10"/>
    </location>
</feature>
<feature type="compositionally biased region" description="Basic and acidic residues" evidence="1">
    <location>
        <begin position="315"/>
        <end position="324"/>
    </location>
</feature>
<feature type="non-terminal residue" evidence="2">
    <location>
        <position position="1"/>
    </location>
</feature>
<name>A0A6J4S228_9ACTN</name>
<reference evidence="2" key="1">
    <citation type="submission" date="2020-02" db="EMBL/GenBank/DDBJ databases">
        <authorList>
            <person name="Meier V. D."/>
        </authorList>
    </citation>
    <scope>NUCLEOTIDE SEQUENCE</scope>
    <source>
        <strain evidence="2">AVDCRST_MAG85</strain>
    </source>
</reference>